<evidence type="ECO:0000256" key="1">
    <source>
        <dbReference type="SAM" id="MobiDB-lite"/>
    </source>
</evidence>
<feature type="compositionally biased region" description="Basic and acidic residues" evidence="1">
    <location>
        <begin position="112"/>
        <end position="128"/>
    </location>
</feature>
<gene>
    <name evidence="2" type="ORF">GCM10009606_40990</name>
</gene>
<evidence type="ECO:0000313" key="2">
    <source>
        <dbReference type="EMBL" id="GAA1158937.1"/>
    </source>
</evidence>
<dbReference type="Proteomes" id="UP001499979">
    <property type="component" value="Unassembled WGS sequence"/>
</dbReference>
<sequence length="136" mass="14859">MHEAGRVRVGEPRRHLVDQVQRDRPRRHAVLPQQPAQVAVGDELAGDPEPAAVLAVGVDRDHVLGHQRRLGAGLAREPLAEPRVVRELGRDHLERHRALEPGVPRLVHDAHAAAPEAAHEAVRPERLHAASPTPVA</sequence>
<keyword evidence="3" id="KW-1185">Reference proteome</keyword>
<name>A0ABP4F799_9ACTN</name>
<comment type="caution">
    <text evidence="2">The sequence shown here is derived from an EMBL/GenBank/DDBJ whole genome shotgun (WGS) entry which is preliminary data.</text>
</comment>
<evidence type="ECO:0000313" key="3">
    <source>
        <dbReference type="Proteomes" id="UP001499979"/>
    </source>
</evidence>
<protein>
    <submittedName>
        <fullName evidence="2">Uncharacterized protein</fullName>
    </submittedName>
</protein>
<proteinExistence type="predicted"/>
<dbReference type="EMBL" id="BAAAJE010000026">
    <property type="protein sequence ID" value="GAA1158937.1"/>
    <property type="molecule type" value="Genomic_DNA"/>
</dbReference>
<accession>A0ABP4F799</accession>
<organism evidence="2 3">
    <name type="scientific">Nocardioides aquiterrae</name>
    <dbReference type="NCBI Taxonomy" id="203799"/>
    <lineage>
        <taxon>Bacteria</taxon>
        <taxon>Bacillati</taxon>
        <taxon>Actinomycetota</taxon>
        <taxon>Actinomycetes</taxon>
        <taxon>Propionibacteriales</taxon>
        <taxon>Nocardioidaceae</taxon>
        <taxon>Nocardioides</taxon>
    </lineage>
</organism>
<feature type="region of interest" description="Disordered" evidence="1">
    <location>
        <begin position="112"/>
        <end position="136"/>
    </location>
</feature>
<reference evidence="3" key="1">
    <citation type="journal article" date="2019" name="Int. J. Syst. Evol. Microbiol.">
        <title>The Global Catalogue of Microorganisms (GCM) 10K type strain sequencing project: providing services to taxonomists for standard genome sequencing and annotation.</title>
        <authorList>
            <consortium name="The Broad Institute Genomics Platform"/>
            <consortium name="The Broad Institute Genome Sequencing Center for Infectious Disease"/>
            <person name="Wu L."/>
            <person name="Ma J."/>
        </authorList>
    </citation>
    <scope>NUCLEOTIDE SEQUENCE [LARGE SCALE GENOMIC DNA]</scope>
    <source>
        <strain evidence="3">JCM 11813</strain>
    </source>
</reference>
<feature type="region of interest" description="Disordered" evidence="1">
    <location>
        <begin position="1"/>
        <end position="27"/>
    </location>
</feature>
<feature type="compositionally biased region" description="Basic and acidic residues" evidence="1">
    <location>
        <begin position="1"/>
        <end position="23"/>
    </location>
</feature>